<feature type="coiled-coil region" evidence="7">
    <location>
        <begin position="36"/>
        <end position="63"/>
    </location>
</feature>
<feature type="transmembrane region" description="Helical" evidence="8">
    <location>
        <begin position="6"/>
        <end position="27"/>
    </location>
</feature>
<keyword evidence="4 8" id="KW-1133">Transmembrane helix</keyword>
<protein>
    <submittedName>
        <fullName evidence="9">Septum formation initiator family protein</fullName>
    </submittedName>
</protein>
<evidence type="ECO:0000256" key="8">
    <source>
        <dbReference type="SAM" id="Phobius"/>
    </source>
</evidence>
<evidence type="ECO:0000256" key="6">
    <source>
        <dbReference type="ARBA" id="ARBA00023306"/>
    </source>
</evidence>
<dbReference type="Pfam" id="PF04977">
    <property type="entry name" value="DivIC"/>
    <property type="match status" value="1"/>
</dbReference>
<keyword evidence="1" id="KW-1003">Cell membrane</keyword>
<gene>
    <name evidence="9" type="ORF">ENG63_05065</name>
</gene>
<dbReference type="EMBL" id="DRBS01000195">
    <property type="protein sequence ID" value="HDD44214.1"/>
    <property type="molecule type" value="Genomic_DNA"/>
</dbReference>
<evidence type="ECO:0000313" key="9">
    <source>
        <dbReference type="EMBL" id="HDD44214.1"/>
    </source>
</evidence>
<sequence length="90" mass="10884">MKKEILALIIIFIISLIWLIFGKNGYLDFYRLKQTQKEIYQKNQQLIKENEILKRRIDRLKNDPVYLKAVIREVMGLTEEDEIMLFIKNP</sequence>
<dbReference type="Proteomes" id="UP000886289">
    <property type="component" value="Unassembled WGS sequence"/>
</dbReference>
<evidence type="ECO:0000256" key="7">
    <source>
        <dbReference type="SAM" id="Coils"/>
    </source>
</evidence>
<dbReference type="AlphaFoldDB" id="A0A7C0U2J8"/>
<dbReference type="InterPro" id="IPR023081">
    <property type="entry name" value="Cell_div_FtsB"/>
</dbReference>
<keyword evidence="6" id="KW-0131">Cell cycle</keyword>
<dbReference type="GO" id="GO:0030428">
    <property type="term" value="C:cell septum"/>
    <property type="evidence" value="ECO:0007669"/>
    <property type="project" value="TreeGrafter"/>
</dbReference>
<accession>A0A7C0U2J8</accession>
<reference evidence="9" key="1">
    <citation type="journal article" date="2020" name="mSystems">
        <title>Genome- and Community-Level Interaction Insights into Carbon Utilization and Element Cycling Functions of Hydrothermarchaeota in Hydrothermal Sediment.</title>
        <authorList>
            <person name="Zhou Z."/>
            <person name="Liu Y."/>
            <person name="Xu W."/>
            <person name="Pan J."/>
            <person name="Luo Z.H."/>
            <person name="Li M."/>
        </authorList>
    </citation>
    <scope>NUCLEOTIDE SEQUENCE [LARGE SCALE GENOMIC DNA]</scope>
    <source>
        <strain evidence="9">HyVt-233</strain>
    </source>
</reference>
<keyword evidence="5 8" id="KW-0472">Membrane</keyword>
<evidence type="ECO:0000256" key="1">
    <source>
        <dbReference type="ARBA" id="ARBA00022475"/>
    </source>
</evidence>
<keyword evidence="7" id="KW-0175">Coiled coil</keyword>
<name>A0A7C0U2J8_DESA2</name>
<dbReference type="InterPro" id="IPR007060">
    <property type="entry name" value="FtsL/DivIC"/>
</dbReference>
<evidence type="ECO:0000256" key="3">
    <source>
        <dbReference type="ARBA" id="ARBA00022692"/>
    </source>
</evidence>
<evidence type="ECO:0000256" key="2">
    <source>
        <dbReference type="ARBA" id="ARBA00022618"/>
    </source>
</evidence>
<evidence type="ECO:0000256" key="4">
    <source>
        <dbReference type="ARBA" id="ARBA00022989"/>
    </source>
</evidence>
<dbReference type="PANTHER" id="PTHR37485">
    <property type="entry name" value="CELL DIVISION PROTEIN FTSB"/>
    <property type="match status" value="1"/>
</dbReference>
<proteinExistence type="predicted"/>
<keyword evidence="3 8" id="KW-0812">Transmembrane</keyword>
<evidence type="ECO:0000256" key="5">
    <source>
        <dbReference type="ARBA" id="ARBA00023136"/>
    </source>
</evidence>
<organism evidence="9">
    <name type="scientific">Desulfofervidus auxilii</name>
    <dbReference type="NCBI Taxonomy" id="1621989"/>
    <lineage>
        <taxon>Bacteria</taxon>
        <taxon>Pseudomonadati</taxon>
        <taxon>Thermodesulfobacteriota</taxon>
        <taxon>Candidatus Desulfofervidia</taxon>
        <taxon>Candidatus Desulfofervidales</taxon>
        <taxon>Candidatus Desulfofervidaceae</taxon>
        <taxon>Candidatus Desulfofervidus</taxon>
    </lineage>
</organism>
<dbReference type="PANTHER" id="PTHR37485:SF1">
    <property type="entry name" value="CELL DIVISION PROTEIN FTSB"/>
    <property type="match status" value="1"/>
</dbReference>
<dbReference type="GO" id="GO:0043093">
    <property type="term" value="P:FtsZ-dependent cytokinesis"/>
    <property type="evidence" value="ECO:0007669"/>
    <property type="project" value="TreeGrafter"/>
</dbReference>
<keyword evidence="2" id="KW-0132">Cell division</keyword>
<comment type="caution">
    <text evidence="9">The sequence shown here is derived from an EMBL/GenBank/DDBJ whole genome shotgun (WGS) entry which is preliminary data.</text>
</comment>